<keyword evidence="2" id="KW-0472">Membrane</keyword>
<evidence type="ECO:0000256" key="1">
    <source>
        <dbReference type="SAM" id="MobiDB-lite"/>
    </source>
</evidence>
<dbReference type="PANTHER" id="PTHR40465">
    <property type="entry name" value="CHROMOSOME 1, WHOLE GENOME SHOTGUN SEQUENCE"/>
    <property type="match status" value="1"/>
</dbReference>
<evidence type="ECO:0000313" key="4">
    <source>
        <dbReference type="EMBL" id="KAJ7623593.1"/>
    </source>
</evidence>
<dbReference type="PANTHER" id="PTHR40465:SF1">
    <property type="entry name" value="DUF6534 DOMAIN-CONTAINING PROTEIN"/>
    <property type="match status" value="1"/>
</dbReference>
<reference evidence="4" key="1">
    <citation type="submission" date="2023-03" db="EMBL/GenBank/DDBJ databases">
        <title>Massive genome expansion in bonnet fungi (Mycena s.s.) driven by repeated elements and novel gene families across ecological guilds.</title>
        <authorList>
            <consortium name="Lawrence Berkeley National Laboratory"/>
            <person name="Harder C.B."/>
            <person name="Miyauchi S."/>
            <person name="Viragh M."/>
            <person name="Kuo A."/>
            <person name="Thoen E."/>
            <person name="Andreopoulos B."/>
            <person name="Lu D."/>
            <person name="Skrede I."/>
            <person name="Drula E."/>
            <person name="Henrissat B."/>
            <person name="Morin E."/>
            <person name="Kohler A."/>
            <person name="Barry K."/>
            <person name="LaButti K."/>
            <person name="Morin E."/>
            <person name="Salamov A."/>
            <person name="Lipzen A."/>
            <person name="Mereny Z."/>
            <person name="Hegedus B."/>
            <person name="Baldrian P."/>
            <person name="Stursova M."/>
            <person name="Weitz H."/>
            <person name="Taylor A."/>
            <person name="Grigoriev I.V."/>
            <person name="Nagy L.G."/>
            <person name="Martin F."/>
            <person name="Kauserud H."/>
        </authorList>
    </citation>
    <scope>NUCLEOTIDE SEQUENCE</scope>
    <source>
        <strain evidence="4">9284</strain>
    </source>
</reference>
<evidence type="ECO:0000313" key="5">
    <source>
        <dbReference type="Proteomes" id="UP001221142"/>
    </source>
</evidence>
<keyword evidence="2" id="KW-0812">Transmembrane</keyword>
<accession>A0AAD7BKU7</accession>
<feature type="transmembrane region" description="Helical" evidence="2">
    <location>
        <begin position="110"/>
        <end position="128"/>
    </location>
</feature>
<proteinExistence type="predicted"/>
<comment type="caution">
    <text evidence="4">The sequence shown here is derived from an EMBL/GenBank/DDBJ whole genome shotgun (WGS) entry which is preliminary data.</text>
</comment>
<dbReference type="InterPro" id="IPR045339">
    <property type="entry name" value="DUF6534"/>
</dbReference>
<feature type="transmembrane region" description="Helical" evidence="2">
    <location>
        <begin position="213"/>
        <end position="235"/>
    </location>
</feature>
<dbReference type="EMBL" id="JARKIF010000014">
    <property type="protein sequence ID" value="KAJ7623593.1"/>
    <property type="molecule type" value="Genomic_DNA"/>
</dbReference>
<feature type="transmembrane region" description="Helical" evidence="2">
    <location>
        <begin position="57"/>
        <end position="78"/>
    </location>
</feature>
<feature type="domain" description="DUF6534" evidence="3">
    <location>
        <begin position="154"/>
        <end position="240"/>
    </location>
</feature>
<sequence>MSHALDQTYGVTFLGVIFSADPWFIHLSTYHLLSRSVALVQAWYYFTHQSDTWPLKLFVACVVAFDTIHQALIVHAVWSMVVEVLFNGLTALFVQAFLILRIWRLSKGNILLTGSAGALCVGNFAYVAKALPMTTFAELTTIKGLSLAINITGAATDVLIAAILCFLLLGSRTGFSRSDSMINKLVLFFVNTGLITSVFAIASLISITTAPDAFIYILFFFCMGRLYSNSLLAVLNARKSIKESSGSGVHTSGDMPLSWRRPTGTLTNPPLEVKIATSHETDDTIARDFKQRGSQ</sequence>
<name>A0AAD7BKU7_9AGAR</name>
<dbReference type="Pfam" id="PF20152">
    <property type="entry name" value="DUF6534"/>
    <property type="match status" value="1"/>
</dbReference>
<feature type="transmembrane region" description="Helical" evidence="2">
    <location>
        <begin position="84"/>
        <end position="103"/>
    </location>
</feature>
<evidence type="ECO:0000256" key="2">
    <source>
        <dbReference type="SAM" id="Phobius"/>
    </source>
</evidence>
<keyword evidence="5" id="KW-1185">Reference proteome</keyword>
<feature type="transmembrane region" description="Helical" evidence="2">
    <location>
        <begin position="148"/>
        <end position="169"/>
    </location>
</feature>
<feature type="region of interest" description="Disordered" evidence="1">
    <location>
        <begin position="243"/>
        <end position="270"/>
    </location>
</feature>
<evidence type="ECO:0000259" key="3">
    <source>
        <dbReference type="Pfam" id="PF20152"/>
    </source>
</evidence>
<dbReference type="Proteomes" id="UP001221142">
    <property type="component" value="Unassembled WGS sequence"/>
</dbReference>
<keyword evidence="2" id="KW-1133">Transmembrane helix</keyword>
<feature type="transmembrane region" description="Helical" evidence="2">
    <location>
        <begin position="181"/>
        <end position="207"/>
    </location>
</feature>
<gene>
    <name evidence="4" type="ORF">FB45DRAFT_926163</name>
</gene>
<dbReference type="AlphaFoldDB" id="A0AAD7BKU7"/>
<protein>
    <recommendedName>
        <fullName evidence="3">DUF6534 domain-containing protein</fullName>
    </recommendedName>
</protein>
<organism evidence="4 5">
    <name type="scientific">Roridomyces roridus</name>
    <dbReference type="NCBI Taxonomy" id="1738132"/>
    <lineage>
        <taxon>Eukaryota</taxon>
        <taxon>Fungi</taxon>
        <taxon>Dikarya</taxon>
        <taxon>Basidiomycota</taxon>
        <taxon>Agaricomycotina</taxon>
        <taxon>Agaricomycetes</taxon>
        <taxon>Agaricomycetidae</taxon>
        <taxon>Agaricales</taxon>
        <taxon>Marasmiineae</taxon>
        <taxon>Mycenaceae</taxon>
        <taxon>Roridomyces</taxon>
    </lineage>
</organism>